<dbReference type="EMBL" id="JAMYEC010000003">
    <property type="protein sequence ID" value="MDX2334596.1"/>
    <property type="molecule type" value="Genomic_DNA"/>
</dbReference>
<gene>
    <name evidence="1" type="ORF">NJD11_06545</name>
</gene>
<dbReference type="Proteomes" id="UP001272940">
    <property type="component" value="Unassembled WGS sequence"/>
</dbReference>
<organism evidence="1 2">
    <name type="scientific">Brevundimonas vesicularis</name>
    <name type="common">Pseudomonas vesicularis</name>
    <dbReference type="NCBI Taxonomy" id="41276"/>
    <lineage>
        <taxon>Bacteria</taxon>
        <taxon>Pseudomonadati</taxon>
        <taxon>Pseudomonadota</taxon>
        <taxon>Alphaproteobacteria</taxon>
        <taxon>Caulobacterales</taxon>
        <taxon>Caulobacteraceae</taxon>
        <taxon>Brevundimonas</taxon>
    </lineage>
</organism>
<name>A0ABU4KNL0_BREVE</name>
<evidence type="ECO:0000313" key="2">
    <source>
        <dbReference type="Proteomes" id="UP001272940"/>
    </source>
</evidence>
<evidence type="ECO:0000313" key="1">
    <source>
        <dbReference type="EMBL" id="MDX2334596.1"/>
    </source>
</evidence>
<keyword evidence="2" id="KW-1185">Reference proteome</keyword>
<protein>
    <submittedName>
        <fullName evidence="1">Uncharacterized protein</fullName>
    </submittedName>
</protein>
<comment type="caution">
    <text evidence="1">The sequence shown here is derived from an EMBL/GenBank/DDBJ whole genome shotgun (WGS) entry which is preliminary data.</text>
</comment>
<dbReference type="RefSeq" id="WP_319078590.1">
    <property type="nucleotide sequence ID" value="NZ_JAMYEC010000003.1"/>
</dbReference>
<reference evidence="1 2" key="1">
    <citation type="journal article" date="2023" name="FEMS Microbes">
        <title>Whole genomes of deep-sea sponge-associated bacteria exhibit high novel natural product potential.</title>
        <authorList>
            <person name="Hesketh-Best P.J."/>
            <person name="January G.G."/>
            <person name="Koch M.J."/>
            <person name="Warburton P.J."/>
            <person name="Howell K.L."/>
            <person name="Upton M."/>
        </authorList>
    </citation>
    <scope>NUCLEOTIDE SEQUENCE [LARGE SCALE GENOMIC DNA]</scope>
    <source>
        <strain evidence="1 2">PC206-O</strain>
    </source>
</reference>
<proteinExistence type="predicted"/>
<sequence>MEDVDKALQEADALMSAAERNNDIPLAAEQQRSAIYSLLRQLLLEVSDIKEAIKDRAA</sequence>
<accession>A0ABU4KNL0</accession>